<feature type="region of interest" description="Disordered" evidence="1">
    <location>
        <begin position="1"/>
        <end position="63"/>
    </location>
</feature>
<evidence type="ECO:0000313" key="3">
    <source>
        <dbReference type="Proteomes" id="UP000218231"/>
    </source>
</evidence>
<name>A0A2A2LWQ2_9BILA</name>
<dbReference type="AlphaFoldDB" id="A0A2A2LWQ2"/>
<dbReference type="EMBL" id="LIAE01006366">
    <property type="protein sequence ID" value="PAV90603.1"/>
    <property type="molecule type" value="Genomic_DNA"/>
</dbReference>
<comment type="caution">
    <text evidence="2">The sequence shown here is derived from an EMBL/GenBank/DDBJ whole genome shotgun (WGS) entry which is preliminary data.</text>
</comment>
<organism evidence="2 3">
    <name type="scientific">Diploscapter pachys</name>
    <dbReference type="NCBI Taxonomy" id="2018661"/>
    <lineage>
        <taxon>Eukaryota</taxon>
        <taxon>Metazoa</taxon>
        <taxon>Ecdysozoa</taxon>
        <taxon>Nematoda</taxon>
        <taxon>Chromadorea</taxon>
        <taxon>Rhabditida</taxon>
        <taxon>Rhabditina</taxon>
        <taxon>Rhabditomorpha</taxon>
        <taxon>Rhabditoidea</taxon>
        <taxon>Rhabditidae</taxon>
        <taxon>Diploscapter</taxon>
    </lineage>
</organism>
<protein>
    <recommendedName>
        <fullName evidence="4">SH3 domain-containing protein</fullName>
    </recommendedName>
</protein>
<gene>
    <name evidence="2" type="ORF">WR25_13273</name>
</gene>
<evidence type="ECO:0000313" key="2">
    <source>
        <dbReference type="EMBL" id="PAV90603.1"/>
    </source>
</evidence>
<feature type="compositionally biased region" description="Basic and acidic residues" evidence="1">
    <location>
        <begin position="1"/>
        <end position="18"/>
    </location>
</feature>
<sequence>MDDPRKSGMKLNLRDRRGSIMYGEDESDKDDSSKSSTSRKDVDAIKNGNGVNGTQKTSPPSKEAKIIMEPEINKEAEIFHVPEPIPVPKARVVKGSRFIVLADLPAEQSGDLAVTKGETLIITHTRQFEEKSLN</sequence>
<feature type="compositionally biased region" description="Basic and acidic residues" evidence="1">
    <location>
        <begin position="30"/>
        <end position="44"/>
    </location>
</feature>
<evidence type="ECO:0000256" key="1">
    <source>
        <dbReference type="SAM" id="MobiDB-lite"/>
    </source>
</evidence>
<reference evidence="2 3" key="1">
    <citation type="journal article" date="2017" name="Curr. Biol.">
        <title>Genome architecture and evolution of a unichromosomal asexual nematode.</title>
        <authorList>
            <person name="Fradin H."/>
            <person name="Zegar C."/>
            <person name="Gutwein M."/>
            <person name="Lucas J."/>
            <person name="Kovtun M."/>
            <person name="Corcoran D."/>
            <person name="Baugh L.R."/>
            <person name="Kiontke K."/>
            <person name="Gunsalus K."/>
            <person name="Fitch D.H."/>
            <person name="Piano F."/>
        </authorList>
    </citation>
    <scope>NUCLEOTIDE SEQUENCE [LARGE SCALE GENOMIC DNA]</scope>
    <source>
        <strain evidence="2">PF1309</strain>
    </source>
</reference>
<accession>A0A2A2LWQ2</accession>
<dbReference type="Proteomes" id="UP000218231">
    <property type="component" value="Unassembled WGS sequence"/>
</dbReference>
<proteinExistence type="predicted"/>
<evidence type="ECO:0008006" key="4">
    <source>
        <dbReference type="Google" id="ProtNLM"/>
    </source>
</evidence>
<keyword evidence="3" id="KW-1185">Reference proteome</keyword>